<keyword evidence="3" id="KW-1185">Reference proteome</keyword>
<organism evidence="2 3">
    <name type="scientific">Acanthoscelides obtectus</name>
    <name type="common">Bean weevil</name>
    <name type="synonym">Bruchus obtectus</name>
    <dbReference type="NCBI Taxonomy" id="200917"/>
    <lineage>
        <taxon>Eukaryota</taxon>
        <taxon>Metazoa</taxon>
        <taxon>Ecdysozoa</taxon>
        <taxon>Arthropoda</taxon>
        <taxon>Hexapoda</taxon>
        <taxon>Insecta</taxon>
        <taxon>Pterygota</taxon>
        <taxon>Neoptera</taxon>
        <taxon>Endopterygota</taxon>
        <taxon>Coleoptera</taxon>
        <taxon>Polyphaga</taxon>
        <taxon>Cucujiformia</taxon>
        <taxon>Chrysomeloidea</taxon>
        <taxon>Chrysomelidae</taxon>
        <taxon>Bruchinae</taxon>
        <taxon>Bruchini</taxon>
        <taxon>Acanthoscelides</taxon>
    </lineage>
</organism>
<comment type="caution">
    <text evidence="2">The sequence shown here is derived from an EMBL/GenBank/DDBJ whole genome shotgun (WGS) entry which is preliminary data.</text>
</comment>
<dbReference type="GO" id="GO:0006895">
    <property type="term" value="P:Golgi to endosome transport"/>
    <property type="evidence" value="ECO:0007669"/>
    <property type="project" value="InterPro"/>
</dbReference>
<proteinExistence type="predicted"/>
<gene>
    <name evidence="2" type="ORF">ACAOBT_LOCUS7680</name>
</gene>
<evidence type="ECO:0000313" key="3">
    <source>
        <dbReference type="Proteomes" id="UP001152888"/>
    </source>
</evidence>
<dbReference type="EMBL" id="CAKOFQ010006750">
    <property type="protein sequence ID" value="CAH1968102.1"/>
    <property type="molecule type" value="Genomic_DNA"/>
</dbReference>
<evidence type="ECO:0000313" key="2">
    <source>
        <dbReference type="EMBL" id="CAH1968102.1"/>
    </source>
</evidence>
<feature type="domain" description="DOP1-like C-terminal" evidence="1">
    <location>
        <begin position="6"/>
        <end position="242"/>
    </location>
</feature>
<reference evidence="2" key="1">
    <citation type="submission" date="2022-03" db="EMBL/GenBank/DDBJ databases">
        <authorList>
            <person name="Sayadi A."/>
        </authorList>
    </citation>
    <scope>NUCLEOTIDE SEQUENCE</scope>
</reference>
<dbReference type="Pfam" id="PF24598">
    <property type="entry name" value="DOP1_C"/>
    <property type="match status" value="1"/>
</dbReference>
<dbReference type="GO" id="GO:0005768">
    <property type="term" value="C:endosome"/>
    <property type="evidence" value="ECO:0007669"/>
    <property type="project" value="TreeGrafter"/>
</dbReference>
<sequence length="291" mass="33567">MNQSGSLSIFSSREQEYEQKAQLLKRLAYVIFCSEMDQYAKYMPDIQEQLTSSLRLSVPNVQAQVFLCFRIILIRMSPLHVTSLWPIIISEMLQVFLQIEQELSTDTEEFSSHIKLMSSLDASWATNSNNGLHALGHPHWLRLQLATAKLLDLALLLPATMLPQFQMYRWAFVGDEAVKHHDPYTGQPSFVPHVVRIAELMDKRYPDGQIDVLPMKRNELLLVTNSISQLKDLHSFFKTLSTCSNRHRTECTRSLTCDYGYSERTPDKALDVVLEKIDKVIEMDFLDRIVK</sequence>
<dbReference type="GO" id="GO:0005829">
    <property type="term" value="C:cytosol"/>
    <property type="evidence" value="ECO:0007669"/>
    <property type="project" value="GOC"/>
</dbReference>
<dbReference type="PANTHER" id="PTHR14042:SF24">
    <property type="entry name" value="PROTEIN DOPEY-1 HOMOLOG"/>
    <property type="match status" value="1"/>
</dbReference>
<protein>
    <recommendedName>
        <fullName evidence="1">DOP1-like C-terminal domain-containing protein</fullName>
    </recommendedName>
</protein>
<dbReference type="InterPro" id="IPR040314">
    <property type="entry name" value="DOP1"/>
</dbReference>
<dbReference type="AlphaFoldDB" id="A0A9P0P471"/>
<dbReference type="InterPro" id="IPR056457">
    <property type="entry name" value="DOP1_C"/>
</dbReference>
<name>A0A9P0P471_ACAOB</name>
<dbReference type="Proteomes" id="UP001152888">
    <property type="component" value="Unassembled WGS sequence"/>
</dbReference>
<evidence type="ECO:0000259" key="1">
    <source>
        <dbReference type="Pfam" id="PF24598"/>
    </source>
</evidence>
<dbReference type="OrthoDB" id="297643at2759"/>
<dbReference type="GO" id="GO:0005802">
    <property type="term" value="C:trans-Golgi network"/>
    <property type="evidence" value="ECO:0007669"/>
    <property type="project" value="TreeGrafter"/>
</dbReference>
<dbReference type="PANTHER" id="PTHR14042">
    <property type="entry name" value="DOPEY-RELATED"/>
    <property type="match status" value="1"/>
</dbReference>
<accession>A0A9P0P471</accession>